<reference evidence="1 2" key="2">
    <citation type="journal article" date="2016" name="Genome Announc.">
        <title>Genome Sequence of Nitrosomonas communis Strain Nm2, a Mesophilic Ammonia-Oxidizing Bacterium Isolated from Mediterranean Soil.</title>
        <authorList>
            <person name="Kozlowski J.A."/>
            <person name="Kits K.D."/>
            <person name="Stein L.Y."/>
        </authorList>
    </citation>
    <scope>NUCLEOTIDE SEQUENCE [LARGE SCALE GENOMIC DNA]</scope>
    <source>
        <strain evidence="1 2">Nm2</strain>
    </source>
</reference>
<proteinExistence type="predicted"/>
<accession>A0A0F7KDK2</accession>
<dbReference type="EMBL" id="CP011451">
    <property type="protein sequence ID" value="AKH37626.1"/>
    <property type="molecule type" value="Genomic_DNA"/>
</dbReference>
<evidence type="ECO:0000313" key="1">
    <source>
        <dbReference type="EMBL" id="AKH37626.1"/>
    </source>
</evidence>
<sequence length="168" mass="18687">MRDCIKTRLYNVSMVINFPRLSFSECSTASSLYRYPTEVAPSSKCLGRDAVLGRVTTISRVMDKATFMANDVIDDGFNHYYPPYNLIFKSAPAISANTKPVVMILITVRQAVRLAVLKTSSRPCSSRMSWAAYCLPGRHGQHALGIACGSLLEQLFELILWHADHAIV</sequence>
<dbReference type="Proteomes" id="UP000034156">
    <property type="component" value="Chromosome"/>
</dbReference>
<dbReference type="KEGG" id="nco:AAW31_07105"/>
<protein>
    <submittedName>
        <fullName evidence="1">Uncharacterized protein</fullName>
    </submittedName>
</protein>
<organism evidence="1 2">
    <name type="scientific">Nitrosomonas communis</name>
    <dbReference type="NCBI Taxonomy" id="44574"/>
    <lineage>
        <taxon>Bacteria</taxon>
        <taxon>Pseudomonadati</taxon>
        <taxon>Pseudomonadota</taxon>
        <taxon>Betaproteobacteria</taxon>
        <taxon>Nitrosomonadales</taxon>
        <taxon>Nitrosomonadaceae</taxon>
        <taxon>Nitrosomonas</taxon>
    </lineage>
</organism>
<gene>
    <name evidence="1" type="ORF">AAW31_07105</name>
</gene>
<dbReference type="PATRIC" id="fig|44574.3.peg.1720"/>
<keyword evidence="2" id="KW-1185">Reference proteome</keyword>
<dbReference type="AlphaFoldDB" id="A0A0F7KDK2"/>
<reference evidence="2" key="1">
    <citation type="submission" date="2015-05" db="EMBL/GenBank/DDBJ databases">
        <title>Draft genome of Nitrosomonas communis strain Nm2.</title>
        <authorList>
            <person name="Kozlowski J.A."/>
            <person name="Kits K.D."/>
            <person name="Stein L.Y."/>
        </authorList>
    </citation>
    <scope>NUCLEOTIDE SEQUENCE [LARGE SCALE GENOMIC DNA]</scope>
    <source>
        <strain evidence="2">Nm2</strain>
    </source>
</reference>
<name>A0A0F7KDK2_9PROT</name>
<evidence type="ECO:0000313" key="2">
    <source>
        <dbReference type="Proteomes" id="UP000034156"/>
    </source>
</evidence>